<comment type="caution">
    <text evidence="1">The sequence shown here is derived from an EMBL/GenBank/DDBJ whole genome shotgun (WGS) entry which is preliminary data.</text>
</comment>
<dbReference type="RefSeq" id="WP_048004282.1">
    <property type="nucleotide sequence ID" value="NZ_CAXQIX010000008.1"/>
</dbReference>
<protein>
    <submittedName>
        <fullName evidence="1">Uncharacterized protein</fullName>
    </submittedName>
</protein>
<sequence>MKLIARSLNEGIKIDIIYFDGECFTKRKILVHHFTEHTVEAYCYLRKAPRTFKTDGILAVSLESTPKKERSG</sequence>
<dbReference type="AlphaFoldDB" id="A0A161RSD0"/>
<evidence type="ECO:0000313" key="1">
    <source>
        <dbReference type="EMBL" id="KZE49578.1"/>
    </source>
</evidence>
<gene>
    <name evidence="1" type="ORF">AV649_00670</name>
</gene>
<dbReference type="EMBL" id="LQQY01000012">
    <property type="protein sequence ID" value="KZE49578.1"/>
    <property type="molecule type" value="Genomic_DNA"/>
</dbReference>
<evidence type="ECO:0000313" key="2">
    <source>
        <dbReference type="Proteomes" id="UP000076510"/>
    </source>
</evidence>
<dbReference type="PATRIC" id="fig|189381.9.peg.1858"/>
<name>A0A161RSD0_9BACI</name>
<accession>A0A161RSD0</accession>
<reference evidence="2" key="1">
    <citation type="submission" date="2016-01" db="EMBL/GenBank/DDBJ databases">
        <title>Whole genome sequencing of Bhargavaea cecembensis T14.</title>
        <authorList>
            <person name="Hong K.W."/>
        </authorList>
    </citation>
    <scope>NUCLEOTIDE SEQUENCE [LARGE SCALE GENOMIC DNA]</scope>
    <source>
        <strain evidence="2">M19</strain>
    </source>
</reference>
<dbReference type="OrthoDB" id="2112405at2"/>
<organism evidence="1 2">
    <name type="scientific">Rossellomorea marisflavi</name>
    <dbReference type="NCBI Taxonomy" id="189381"/>
    <lineage>
        <taxon>Bacteria</taxon>
        <taxon>Bacillati</taxon>
        <taxon>Bacillota</taxon>
        <taxon>Bacilli</taxon>
        <taxon>Bacillales</taxon>
        <taxon>Bacillaceae</taxon>
        <taxon>Rossellomorea</taxon>
    </lineage>
</organism>
<proteinExistence type="predicted"/>
<dbReference type="Proteomes" id="UP000076510">
    <property type="component" value="Unassembled WGS sequence"/>
</dbReference>